<feature type="coiled-coil region" evidence="1">
    <location>
        <begin position="155"/>
        <end position="248"/>
    </location>
</feature>
<evidence type="ECO:0000313" key="4">
    <source>
        <dbReference type="Proteomes" id="UP000501690"/>
    </source>
</evidence>
<dbReference type="EMBL" id="CP039350">
    <property type="protein sequence ID" value="QCD96881.1"/>
    <property type="molecule type" value="Genomic_DNA"/>
</dbReference>
<evidence type="ECO:0000313" key="3">
    <source>
        <dbReference type="EMBL" id="QCD96881.1"/>
    </source>
</evidence>
<feature type="region of interest" description="Disordered" evidence="2">
    <location>
        <begin position="42"/>
        <end position="103"/>
    </location>
</feature>
<gene>
    <name evidence="3" type="ORF">DEO72_LG6g1591</name>
</gene>
<sequence>MPSSPMWPMCPILPSLTSLHPGEYTALQLFIIKADGSLSKGPSASYQKKTNIKIGASSPVQGSSSRKESDSGPGITIREPTSKKRKLVVGGNQPPISETSDSIDSLPDIMEIRKATVTTADDVILSKQVSNSTREGLLRNLHQAEASSLFLVNRLEALELKEASLIREVEASKKEMAKLRLDAAELVKIRQVLKDKEIELGDKETELTNLRVKVDELTPKMEAYETQVQGLVEKCKKLENEKEEMADQLCTTLNQGFQLALNQVKILCPEADISGADITKEVVDGQLVEITDD</sequence>
<protein>
    <recommendedName>
        <fullName evidence="5">Growth arrest-specific protein 8</fullName>
    </recommendedName>
</protein>
<evidence type="ECO:0000256" key="2">
    <source>
        <dbReference type="SAM" id="MobiDB-lite"/>
    </source>
</evidence>
<organism evidence="3 4">
    <name type="scientific">Vigna unguiculata</name>
    <name type="common">Cowpea</name>
    <dbReference type="NCBI Taxonomy" id="3917"/>
    <lineage>
        <taxon>Eukaryota</taxon>
        <taxon>Viridiplantae</taxon>
        <taxon>Streptophyta</taxon>
        <taxon>Embryophyta</taxon>
        <taxon>Tracheophyta</taxon>
        <taxon>Spermatophyta</taxon>
        <taxon>Magnoliopsida</taxon>
        <taxon>eudicotyledons</taxon>
        <taxon>Gunneridae</taxon>
        <taxon>Pentapetalae</taxon>
        <taxon>rosids</taxon>
        <taxon>fabids</taxon>
        <taxon>Fabales</taxon>
        <taxon>Fabaceae</taxon>
        <taxon>Papilionoideae</taxon>
        <taxon>50 kb inversion clade</taxon>
        <taxon>NPAAA clade</taxon>
        <taxon>indigoferoid/millettioid clade</taxon>
        <taxon>Phaseoleae</taxon>
        <taxon>Vigna</taxon>
    </lineage>
</organism>
<keyword evidence="1" id="KW-0175">Coiled coil</keyword>
<feature type="compositionally biased region" description="Polar residues" evidence="2">
    <location>
        <begin position="94"/>
        <end position="103"/>
    </location>
</feature>
<dbReference type="AlphaFoldDB" id="A0A4D6M906"/>
<name>A0A4D6M906_VIGUN</name>
<evidence type="ECO:0000256" key="1">
    <source>
        <dbReference type="SAM" id="Coils"/>
    </source>
</evidence>
<dbReference type="Proteomes" id="UP000501690">
    <property type="component" value="Linkage Group LG6"/>
</dbReference>
<reference evidence="3 4" key="1">
    <citation type="submission" date="2019-04" db="EMBL/GenBank/DDBJ databases">
        <title>An improved genome assembly and genetic linkage map for asparagus bean, Vigna unguiculata ssp. sesquipedialis.</title>
        <authorList>
            <person name="Xia Q."/>
            <person name="Zhang R."/>
            <person name="Dong Y."/>
        </authorList>
    </citation>
    <scope>NUCLEOTIDE SEQUENCE [LARGE SCALE GENOMIC DNA]</scope>
    <source>
        <tissue evidence="3">Leaf</tissue>
    </source>
</reference>
<evidence type="ECO:0008006" key="5">
    <source>
        <dbReference type="Google" id="ProtNLM"/>
    </source>
</evidence>
<accession>A0A4D6M906</accession>
<keyword evidence="4" id="KW-1185">Reference proteome</keyword>
<proteinExistence type="predicted"/>